<dbReference type="Proteomes" id="UP000765509">
    <property type="component" value="Unassembled WGS sequence"/>
</dbReference>
<evidence type="ECO:0000313" key="1">
    <source>
        <dbReference type="EMBL" id="MBW0575368.1"/>
    </source>
</evidence>
<keyword evidence="2" id="KW-1185">Reference proteome</keyword>
<name>A0A9Q3K5X4_9BASI</name>
<evidence type="ECO:0000313" key="2">
    <source>
        <dbReference type="Proteomes" id="UP000765509"/>
    </source>
</evidence>
<organism evidence="1 2">
    <name type="scientific">Austropuccinia psidii MF-1</name>
    <dbReference type="NCBI Taxonomy" id="1389203"/>
    <lineage>
        <taxon>Eukaryota</taxon>
        <taxon>Fungi</taxon>
        <taxon>Dikarya</taxon>
        <taxon>Basidiomycota</taxon>
        <taxon>Pucciniomycotina</taxon>
        <taxon>Pucciniomycetes</taxon>
        <taxon>Pucciniales</taxon>
        <taxon>Sphaerophragmiaceae</taxon>
        <taxon>Austropuccinia</taxon>
    </lineage>
</organism>
<gene>
    <name evidence="1" type="ORF">O181_115083</name>
</gene>
<sequence length="154" mass="18283">MLIGEYEIIINHLSRYKYIPQENIFHEDIFDFLSADIKGSISKEMIKDNVMVKEEDGGYLIPPMRILKNYIEQELEARILVTRRLSSPRTQTVKNQSITKENNVKFKEELFPGMQEALKKMKELTKTLKEQQVVVKKEVPREKEVYKQFMEQLD</sequence>
<protein>
    <submittedName>
        <fullName evidence="1">Uncharacterized protein</fullName>
    </submittedName>
</protein>
<reference evidence="1" key="1">
    <citation type="submission" date="2021-03" db="EMBL/GenBank/DDBJ databases">
        <title>Draft genome sequence of rust myrtle Austropuccinia psidii MF-1, a brazilian biotype.</title>
        <authorList>
            <person name="Quecine M.C."/>
            <person name="Pachon D.M.R."/>
            <person name="Bonatelli M.L."/>
            <person name="Correr F.H."/>
            <person name="Franceschini L.M."/>
            <person name="Leite T.F."/>
            <person name="Margarido G.R.A."/>
            <person name="Almeida C.A."/>
            <person name="Ferrarezi J.A."/>
            <person name="Labate C.A."/>
        </authorList>
    </citation>
    <scope>NUCLEOTIDE SEQUENCE</scope>
    <source>
        <strain evidence="1">MF-1</strain>
    </source>
</reference>
<dbReference type="AlphaFoldDB" id="A0A9Q3K5X4"/>
<comment type="caution">
    <text evidence="1">The sequence shown here is derived from an EMBL/GenBank/DDBJ whole genome shotgun (WGS) entry which is preliminary data.</text>
</comment>
<proteinExistence type="predicted"/>
<dbReference type="EMBL" id="AVOT02096123">
    <property type="protein sequence ID" value="MBW0575368.1"/>
    <property type="molecule type" value="Genomic_DNA"/>
</dbReference>
<accession>A0A9Q3K5X4</accession>